<proteinExistence type="predicted"/>
<comment type="subcellular location">
    <subcellularLocation>
        <location evidence="1">Nucleus</location>
    </subcellularLocation>
</comment>
<dbReference type="PROSITE" id="PS50888">
    <property type="entry name" value="BHLH"/>
    <property type="match status" value="1"/>
</dbReference>
<evidence type="ECO:0000256" key="3">
    <source>
        <dbReference type="ARBA" id="ARBA00023163"/>
    </source>
</evidence>
<accession>A0A0N5AMK0</accession>
<dbReference type="InterPro" id="IPR036638">
    <property type="entry name" value="HLH_DNA-bd_sf"/>
</dbReference>
<organism evidence="7 8">
    <name type="scientific">Syphacia muris</name>
    <dbReference type="NCBI Taxonomy" id="451379"/>
    <lineage>
        <taxon>Eukaryota</taxon>
        <taxon>Metazoa</taxon>
        <taxon>Ecdysozoa</taxon>
        <taxon>Nematoda</taxon>
        <taxon>Chromadorea</taxon>
        <taxon>Rhabditida</taxon>
        <taxon>Spirurina</taxon>
        <taxon>Oxyuridomorpha</taxon>
        <taxon>Oxyuroidea</taxon>
        <taxon>Oxyuridae</taxon>
        <taxon>Syphacia</taxon>
    </lineage>
</organism>
<evidence type="ECO:0000256" key="5">
    <source>
        <dbReference type="SAM" id="MobiDB-lite"/>
    </source>
</evidence>
<dbReference type="SUPFAM" id="SSF47459">
    <property type="entry name" value="HLH, helix-loop-helix DNA-binding domain"/>
    <property type="match status" value="1"/>
</dbReference>
<dbReference type="WBParaSite" id="SMUV_0000580901-mRNA-1">
    <property type="protein sequence ID" value="SMUV_0000580901-mRNA-1"/>
    <property type="gene ID" value="SMUV_0000580901"/>
</dbReference>
<dbReference type="GO" id="GO:0005634">
    <property type="term" value="C:nucleus"/>
    <property type="evidence" value="ECO:0007669"/>
    <property type="project" value="UniProtKB-SubCell"/>
</dbReference>
<dbReference type="AlphaFoldDB" id="A0A0N5AMK0"/>
<dbReference type="GO" id="GO:0046983">
    <property type="term" value="F:protein dimerization activity"/>
    <property type="evidence" value="ECO:0007669"/>
    <property type="project" value="InterPro"/>
</dbReference>
<dbReference type="Gene3D" id="4.10.280.10">
    <property type="entry name" value="Helix-loop-helix DNA-binding domain"/>
    <property type="match status" value="1"/>
</dbReference>
<dbReference type="STRING" id="451379.A0A0N5AMK0"/>
<feature type="domain" description="BHLH" evidence="6">
    <location>
        <begin position="14"/>
        <end position="70"/>
    </location>
</feature>
<evidence type="ECO:0000259" key="6">
    <source>
        <dbReference type="PROSITE" id="PS50888"/>
    </source>
</evidence>
<protein>
    <submittedName>
        <fullName evidence="8">BHLH domain-containing protein</fullName>
    </submittedName>
</protein>
<dbReference type="PANTHER" id="PTHR10985">
    <property type="entry name" value="BASIC HELIX-LOOP-HELIX TRANSCRIPTION FACTOR, HES-RELATED"/>
    <property type="match status" value="1"/>
</dbReference>
<keyword evidence="2" id="KW-0805">Transcription regulation</keyword>
<reference evidence="8" key="1">
    <citation type="submission" date="2017-02" db="UniProtKB">
        <authorList>
            <consortium name="WormBaseParasite"/>
        </authorList>
    </citation>
    <scope>IDENTIFICATION</scope>
</reference>
<keyword evidence="3" id="KW-0804">Transcription</keyword>
<evidence type="ECO:0000313" key="7">
    <source>
        <dbReference type="Proteomes" id="UP000046393"/>
    </source>
</evidence>
<dbReference type="Pfam" id="PF00010">
    <property type="entry name" value="HLH"/>
    <property type="match status" value="1"/>
</dbReference>
<dbReference type="Proteomes" id="UP000046393">
    <property type="component" value="Unplaced"/>
</dbReference>
<name>A0A0N5AMK0_9BILA</name>
<dbReference type="SMART" id="SM00353">
    <property type="entry name" value="HLH"/>
    <property type="match status" value="1"/>
</dbReference>
<evidence type="ECO:0000313" key="8">
    <source>
        <dbReference type="WBParaSite" id="SMUV_0000580901-mRNA-1"/>
    </source>
</evidence>
<keyword evidence="4" id="KW-0539">Nucleus</keyword>
<evidence type="ECO:0000256" key="4">
    <source>
        <dbReference type="ARBA" id="ARBA00023242"/>
    </source>
</evidence>
<dbReference type="InterPro" id="IPR011598">
    <property type="entry name" value="bHLH_dom"/>
</dbReference>
<evidence type="ECO:0000256" key="2">
    <source>
        <dbReference type="ARBA" id="ARBA00023015"/>
    </source>
</evidence>
<dbReference type="CDD" id="cd11410">
    <property type="entry name" value="bHLH_O_HES"/>
    <property type="match status" value="1"/>
</dbReference>
<dbReference type="InterPro" id="IPR050370">
    <property type="entry name" value="HES_HEY"/>
</dbReference>
<keyword evidence="7" id="KW-1185">Reference proteome</keyword>
<sequence length="91" mass="10942">MELSDQDPDVRNLSTKTSKPLMEKKRRDRINRSLHEMKLMLVKNTSIRRRHSKWEKADILEMTVAYIKQLQAQQRIAGQFPLYLILFDDHF</sequence>
<feature type="region of interest" description="Disordered" evidence="5">
    <location>
        <begin position="1"/>
        <end position="25"/>
    </location>
</feature>
<evidence type="ECO:0000256" key="1">
    <source>
        <dbReference type="ARBA" id="ARBA00004123"/>
    </source>
</evidence>